<dbReference type="CDD" id="cd17021">
    <property type="entry name" value="T3SC_IA_SicP-like"/>
    <property type="match status" value="1"/>
</dbReference>
<evidence type="ECO:0000313" key="3">
    <source>
        <dbReference type="EMBL" id="ECS6134380.1"/>
    </source>
</evidence>
<name>A0A600G6U0_SALAN</name>
<evidence type="ECO:0000256" key="2">
    <source>
        <dbReference type="ARBA" id="ARBA00093795"/>
    </source>
</evidence>
<reference evidence="3" key="1">
    <citation type="submission" date="2018-07" db="EMBL/GenBank/DDBJ databases">
        <authorList>
            <consortium name="GenomeTrakr network: Whole genome sequencing for foodborne pathogen traceback"/>
        </authorList>
    </citation>
    <scope>NUCLEOTIDE SEQUENCE</scope>
    <source>
        <strain evidence="3">FSIS1609251</strain>
    </source>
</reference>
<dbReference type="NCBIfam" id="NF011857">
    <property type="entry name" value="PRK15329.1"/>
    <property type="match status" value="1"/>
</dbReference>
<dbReference type="EMBL" id="AAKKDH010000003">
    <property type="protein sequence ID" value="ECS6134380.1"/>
    <property type="molecule type" value="Genomic_DNA"/>
</dbReference>
<dbReference type="InterPro" id="IPR010261">
    <property type="entry name" value="Tir_chaperone"/>
</dbReference>
<dbReference type="RefSeq" id="WP_140207115.1">
    <property type="nucleotide sequence ID" value="NZ_VCXB02000040.1"/>
</dbReference>
<dbReference type="Gene3D" id="3.30.1460.10">
    <property type="match status" value="1"/>
</dbReference>
<evidence type="ECO:0000256" key="1">
    <source>
        <dbReference type="ARBA" id="ARBA00093771"/>
    </source>
</evidence>
<dbReference type="InterPro" id="IPR044530">
    <property type="entry name" value="SicP"/>
</dbReference>
<gene>
    <name evidence="3" type="primary">sicP</name>
    <name evidence="3" type="ORF">BUM38_05040</name>
</gene>
<sequence length="136" mass="15216">MQEESKFQAHQDIIANIGEKLGLPLTFDDNNQCLLLLDSDIFTSIEAKDDIWLLNGMIIPLSPVCGDSIWRQIMVINGELAANNEGTLAYIDAAETLLLIHAITDLTNTYHIISQLESFVNQQEALKNILQEYAKV</sequence>
<proteinExistence type="inferred from homology"/>
<dbReference type="Pfam" id="PF05932">
    <property type="entry name" value="CesT"/>
    <property type="match status" value="1"/>
</dbReference>
<dbReference type="GO" id="GO:0030254">
    <property type="term" value="P:protein secretion by the type III secretion system"/>
    <property type="evidence" value="ECO:0007669"/>
    <property type="project" value="InterPro"/>
</dbReference>
<dbReference type="SUPFAM" id="SSF69635">
    <property type="entry name" value="Type III secretory system chaperone-like"/>
    <property type="match status" value="1"/>
</dbReference>
<comment type="caution">
    <text evidence="3">The sequence shown here is derived from an EMBL/GenBank/DDBJ whole genome shotgun (WGS) entry which is preliminary data.</text>
</comment>
<dbReference type="AlphaFoldDB" id="A0A600G6U0"/>
<comment type="similarity">
    <text evidence="1">Belongs to the CesT/SycH chaperone family.</text>
</comment>
<protein>
    <recommendedName>
        <fullName evidence="2">Tir chaperone</fullName>
    </recommendedName>
</protein>
<organism evidence="3">
    <name type="scientific">Salmonella anatum</name>
    <dbReference type="NCBI Taxonomy" id="58712"/>
    <lineage>
        <taxon>Bacteria</taxon>
        <taxon>Pseudomonadati</taxon>
        <taxon>Pseudomonadota</taxon>
        <taxon>Gammaproteobacteria</taxon>
        <taxon>Enterobacterales</taxon>
        <taxon>Enterobacteriaceae</taxon>
        <taxon>Salmonella</taxon>
    </lineage>
</organism>
<accession>A0A600G6U0</accession>